<evidence type="ECO:0000256" key="1">
    <source>
        <dbReference type="ARBA" id="ARBA00022553"/>
    </source>
</evidence>
<evidence type="ECO:0000313" key="10">
    <source>
        <dbReference type="EMBL" id="GAA0500931.1"/>
    </source>
</evidence>
<accession>A0ABN1BM18</accession>
<dbReference type="Gene3D" id="3.40.50.2300">
    <property type="match status" value="1"/>
</dbReference>
<dbReference type="Pfam" id="PF00486">
    <property type="entry name" value="Trans_reg_C"/>
    <property type="match status" value="1"/>
</dbReference>
<reference evidence="10 11" key="1">
    <citation type="journal article" date="2019" name="Int. J. Syst. Evol. Microbiol.">
        <title>The Global Catalogue of Microorganisms (GCM) 10K type strain sequencing project: providing services to taxonomists for standard genome sequencing and annotation.</title>
        <authorList>
            <consortium name="The Broad Institute Genomics Platform"/>
            <consortium name="The Broad Institute Genome Sequencing Center for Infectious Disease"/>
            <person name="Wu L."/>
            <person name="Ma J."/>
        </authorList>
    </citation>
    <scope>NUCLEOTIDE SEQUENCE [LARGE SCALE GENOMIC DNA]</scope>
    <source>
        <strain evidence="10 11">JCM 12389</strain>
    </source>
</reference>
<dbReference type="CDD" id="cd00383">
    <property type="entry name" value="trans_reg_C"/>
    <property type="match status" value="1"/>
</dbReference>
<dbReference type="SUPFAM" id="SSF52172">
    <property type="entry name" value="CheY-like"/>
    <property type="match status" value="1"/>
</dbReference>
<dbReference type="RefSeq" id="WP_425542236.1">
    <property type="nucleotide sequence ID" value="NZ_BAAADO010000007.1"/>
</dbReference>
<evidence type="ECO:0000256" key="3">
    <source>
        <dbReference type="ARBA" id="ARBA00023015"/>
    </source>
</evidence>
<dbReference type="PANTHER" id="PTHR48111:SF22">
    <property type="entry name" value="REGULATOR OF RPOS"/>
    <property type="match status" value="1"/>
</dbReference>
<evidence type="ECO:0000259" key="9">
    <source>
        <dbReference type="PROSITE" id="PS51755"/>
    </source>
</evidence>
<evidence type="ECO:0000256" key="7">
    <source>
        <dbReference type="PROSITE-ProRule" id="PRU01091"/>
    </source>
</evidence>
<keyword evidence="4 7" id="KW-0238">DNA-binding</keyword>
<keyword evidence="5" id="KW-0804">Transcription</keyword>
<organism evidence="10 11">
    <name type="scientific">Salinibacillus aidingensis</name>
    <dbReference type="NCBI Taxonomy" id="237684"/>
    <lineage>
        <taxon>Bacteria</taxon>
        <taxon>Bacillati</taxon>
        <taxon>Bacillota</taxon>
        <taxon>Bacilli</taxon>
        <taxon>Bacillales</taxon>
        <taxon>Bacillaceae</taxon>
        <taxon>Salinibacillus</taxon>
    </lineage>
</organism>
<dbReference type="SMART" id="SM00862">
    <property type="entry name" value="Trans_reg_C"/>
    <property type="match status" value="1"/>
</dbReference>
<keyword evidence="3" id="KW-0805">Transcription regulation</keyword>
<comment type="caution">
    <text evidence="10">The sequence shown here is derived from an EMBL/GenBank/DDBJ whole genome shotgun (WGS) entry which is preliminary data.</text>
</comment>
<keyword evidence="11" id="KW-1185">Reference proteome</keyword>
<evidence type="ECO:0000313" key="11">
    <source>
        <dbReference type="Proteomes" id="UP001500880"/>
    </source>
</evidence>
<feature type="DNA-binding region" description="OmpR/PhoB-type" evidence="7">
    <location>
        <begin position="126"/>
        <end position="224"/>
    </location>
</feature>
<dbReference type="Proteomes" id="UP001500880">
    <property type="component" value="Unassembled WGS sequence"/>
</dbReference>
<dbReference type="PROSITE" id="PS50110">
    <property type="entry name" value="RESPONSE_REGULATORY"/>
    <property type="match status" value="1"/>
</dbReference>
<evidence type="ECO:0000256" key="6">
    <source>
        <dbReference type="PROSITE-ProRule" id="PRU00169"/>
    </source>
</evidence>
<feature type="domain" description="Response regulatory" evidence="8">
    <location>
        <begin position="3"/>
        <end position="118"/>
    </location>
</feature>
<name>A0ABN1BM18_9BACI</name>
<keyword evidence="2" id="KW-0902">Two-component regulatory system</keyword>
<dbReference type="EMBL" id="BAAADO010000007">
    <property type="protein sequence ID" value="GAA0500931.1"/>
    <property type="molecule type" value="Genomic_DNA"/>
</dbReference>
<evidence type="ECO:0000256" key="4">
    <source>
        <dbReference type="ARBA" id="ARBA00023125"/>
    </source>
</evidence>
<feature type="domain" description="OmpR/PhoB-type" evidence="9">
    <location>
        <begin position="126"/>
        <end position="224"/>
    </location>
</feature>
<protein>
    <submittedName>
        <fullName evidence="10">Two-component system response regulator YkoG</fullName>
    </submittedName>
</protein>
<feature type="modified residue" description="4-aspartylphosphate" evidence="6">
    <location>
        <position position="53"/>
    </location>
</feature>
<keyword evidence="1 6" id="KW-0597">Phosphoprotein</keyword>
<evidence type="ECO:0000256" key="5">
    <source>
        <dbReference type="ARBA" id="ARBA00023163"/>
    </source>
</evidence>
<dbReference type="PANTHER" id="PTHR48111">
    <property type="entry name" value="REGULATOR OF RPOS"/>
    <property type="match status" value="1"/>
</dbReference>
<dbReference type="InterPro" id="IPR001867">
    <property type="entry name" value="OmpR/PhoB-type_DNA-bd"/>
</dbReference>
<dbReference type="Pfam" id="PF00072">
    <property type="entry name" value="Response_reg"/>
    <property type="match status" value="1"/>
</dbReference>
<proteinExistence type="predicted"/>
<dbReference type="InterPro" id="IPR039420">
    <property type="entry name" value="WalR-like"/>
</dbReference>
<evidence type="ECO:0000259" key="8">
    <source>
        <dbReference type="PROSITE" id="PS50110"/>
    </source>
</evidence>
<dbReference type="InterPro" id="IPR001789">
    <property type="entry name" value="Sig_transdc_resp-reg_receiver"/>
</dbReference>
<dbReference type="Gene3D" id="1.10.10.10">
    <property type="entry name" value="Winged helix-like DNA-binding domain superfamily/Winged helix DNA-binding domain"/>
    <property type="match status" value="1"/>
</dbReference>
<gene>
    <name evidence="10" type="primary">ykoG</name>
    <name evidence="10" type="ORF">GCM10008986_30370</name>
</gene>
<dbReference type="SMART" id="SM00448">
    <property type="entry name" value="REC"/>
    <property type="match status" value="1"/>
</dbReference>
<dbReference type="Gene3D" id="6.10.250.690">
    <property type="match status" value="1"/>
</dbReference>
<dbReference type="PROSITE" id="PS51755">
    <property type="entry name" value="OMPR_PHOB"/>
    <property type="match status" value="1"/>
</dbReference>
<dbReference type="InterPro" id="IPR036388">
    <property type="entry name" value="WH-like_DNA-bd_sf"/>
</dbReference>
<evidence type="ECO:0000256" key="2">
    <source>
        <dbReference type="ARBA" id="ARBA00023012"/>
    </source>
</evidence>
<sequence length="227" mass="26395">MTKVLIVEDEKKLARALQLELEYEGYEAESVLDGKEAVEHILQDTRLDLILLDIQLPGLSGFEVLRRVRREGVQIPILLLTARDEVHDKVSGLDLGANDYLTKPFQIEELLARVRAHLRQQPKQQEDILRMEELSVNLQTRTVRRGQDLIELTPREFDLLVFLLKNENQVLTREQIIEQVWGYDYLGDTNVVDVYIRYLRQKIDKPYSKAYIHTIRGVGYSARNGQV</sequence>
<dbReference type="InterPro" id="IPR011006">
    <property type="entry name" value="CheY-like_superfamily"/>
</dbReference>